<sequence length="233" mass="25669">MPGRGKGVRSKRTRASPYGNSSNTDRQWDLHNPSNWTVQTFREEGIQPPTSLSKSVLKQLYLENVSTSGIAPQNITNSDSIDSSGLLSAEPDVPPQSTMNGQPSSSVDINNISSTEQDTINVDQQARSSNPGELHSAIPMQNSNFNSPKELERTKLGTNTQKSECVNRIIRRSLPRTKCNGRAGENVSKPHPVDSSSCRQNTDSHHTQNRNLSALSDHLYSVKGLKQYTQKQL</sequence>
<feature type="compositionally biased region" description="Polar residues" evidence="1">
    <location>
        <begin position="70"/>
        <end position="86"/>
    </location>
</feature>
<evidence type="ECO:0000313" key="3">
    <source>
        <dbReference type="Proteomes" id="UP000683360"/>
    </source>
</evidence>
<feature type="region of interest" description="Disordered" evidence="1">
    <location>
        <begin position="70"/>
        <end position="110"/>
    </location>
</feature>
<reference evidence="2" key="1">
    <citation type="submission" date="2021-03" db="EMBL/GenBank/DDBJ databases">
        <authorList>
            <person name="Bekaert M."/>
        </authorList>
    </citation>
    <scope>NUCLEOTIDE SEQUENCE</scope>
</reference>
<feature type="region of interest" description="Disordered" evidence="1">
    <location>
        <begin position="1"/>
        <end position="32"/>
    </location>
</feature>
<evidence type="ECO:0000256" key="1">
    <source>
        <dbReference type="SAM" id="MobiDB-lite"/>
    </source>
</evidence>
<gene>
    <name evidence="2" type="ORF">MEDL_41929</name>
</gene>
<protein>
    <submittedName>
        <fullName evidence="2">Uncharacterized protein</fullName>
    </submittedName>
</protein>
<evidence type="ECO:0000313" key="2">
    <source>
        <dbReference type="EMBL" id="CAG2229031.1"/>
    </source>
</evidence>
<feature type="region of interest" description="Disordered" evidence="1">
    <location>
        <begin position="125"/>
        <end position="148"/>
    </location>
</feature>
<feature type="compositionally biased region" description="Basic residues" evidence="1">
    <location>
        <begin position="1"/>
        <end position="14"/>
    </location>
</feature>
<keyword evidence="3" id="KW-1185">Reference proteome</keyword>
<comment type="caution">
    <text evidence="2">The sequence shown here is derived from an EMBL/GenBank/DDBJ whole genome shotgun (WGS) entry which is preliminary data.</text>
</comment>
<dbReference type="AlphaFoldDB" id="A0A8S3T5A1"/>
<proteinExistence type="predicted"/>
<dbReference type="Proteomes" id="UP000683360">
    <property type="component" value="Unassembled WGS sequence"/>
</dbReference>
<accession>A0A8S3T5A1</accession>
<organism evidence="2 3">
    <name type="scientific">Mytilus edulis</name>
    <name type="common">Blue mussel</name>
    <dbReference type="NCBI Taxonomy" id="6550"/>
    <lineage>
        <taxon>Eukaryota</taxon>
        <taxon>Metazoa</taxon>
        <taxon>Spiralia</taxon>
        <taxon>Lophotrochozoa</taxon>
        <taxon>Mollusca</taxon>
        <taxon>Bivalvia</taxon>
        <taxon>Autobranchia</taxon>
        <taxon>Pteriomorphia</taxon>
        <taxon>Mytilida</taxon>
        <taxon>Mytiloidea</taxon>
        <taxon>Mytilidae</taxon>
        <taxon>Mytilinae</taxon>
        <taxon>Mytilus</taxon>
    </lineage>
</organism>
<feature type="compositionally biased region" description="Polar residues" evidence="1">
    <location>
        <begin position="95"/>
        <end position="110"/>
    </location>
</feature>
<dbReference type="EMBL" id="CAJPWZ010002015">
    <property type="protein sequence ID" value="CAG2229031.1"/>
    <property type="molecule type" value="Genomic_DNA"/>
</dbReference>
<name>A0A8S3T5A1_MYTED</name>
<feature type="region of interest" description="Disordered" evidence="1">
    <location>
        <begin position="178"/>
        <end position="211"/>
    </location>
</feature>